<dbReference type="InterPro" id="IPR002401">
    <property type="entry name" value="Cyt_P450_E_grp-I"/>
</dbReference>
<dbReference type="AlphaFoldDB" id="A0ABD1B196"/>
<dbReference type="InterPro" id="IPR001128">
    <property type="entry name" value="Cyt_P450"/>
</dbReference>
<evidence type="ECO:0000256" key="2">
    <source>
        <dbReference type="ARBA" id="ARBA00010617"/>
    </source>
</evidence>
<dbReference type="InterPro" id="IPR036396">
    <property type="entry name" value="Cyt_P450_sf"/>
</dbReference>
<dbReference type="Pfam" id="PF00067">
    <property type="entry name" value="p450"/>
    <property type="match status" value="1"/>
</dbReference>
<keyword evidence="8" id="KW-0503">Monooxygenase</keyword>
<reference evidence="9 10" key="1">
    <citation type="submission" date="2024-04" db="EMBL/GenBank/DDBJ databases">
        <title>Genome assembly C_amara_ONT_v2.</title>
        <authorList>
            <person name="Yant L."/>
            <person name="Moore C."/>
            <person name="Slenker M."/>
        </authorList>
    </citation>
    <scope>NUCLEOTIDE SEQUENCE [LARGE SCALE GENOMIC DNA]</scope>
    <source>
        <tissue evidence="9">Leaf</tissue>
    </source>
</reference>
<keyword evidence="3" id="KW-0812">Transmembrane</keyword>
<keyword evidence="7 8" id="KW-0408">Iron</keyword>
<keyword evidence="6" id="KW-0472">Membrane</keyword>
<comment type="caution">
    <text evidence="9">The sequence shown here is derived from an EMBL/GenBank/DDBJ whole genome shotgun (WGS) entry which is preliminary data.</text>
</comment>
<dbReference type="GO" id="GO:0046872">
    <property type="term" value="F:metal ion binding"/>
    <property type="evidence" value="ECO:0007669"/>
    <property type="project" value="UniProtKB-KW"/>
</dbReference>
<protein>
    <submittedName>
        <fullName evidence="9">Cytochrome P450 71B2</fullName>
    </submittedName>
</protein>
<dbReference type="GO" id="GO:0016020">
    <property type="term" value="C:membrane"/>
    <property type="evidence" value="ECO:0007669"/>
    <property type="project" value="UniProtKB-SubCell"/>
</dbReference>
<dbReference type="PROSITE" id="PS00086">
    <property type="entry name" value="CYTOCHROME_P450"/>
    <property type="match status" value="1"/>
</dbReference>
<dbReference type="EMBL" id="JBANAX010000394">
    <property type="protein sequence ID" value="KAL1210434.1"/>
    <property type="molecule type" value="Genomic_DNA"/>
</dbReference>
<dbReference type="InterPro" id="IPR017972">
    <property type="entry name" value="Cyt_P450_CS"/>
</dbReference>
<feature type="binding site" description="axial binding residue" evidence="7">
    <location>
        <position position="60"/>
    </location>
    <ligand>
        <name>heme</name>
        <dbReference type="ChEBI" id="CHEBI:30413"/>
    </ligand>
    <ligandPart>
        <name>Fe</name>
        <dbReference type="ChEBI" id="CHEBI:18248"/>
    </ligandPart>
</feature>
<gene>
    <name evidence="9" type="ORF">V5N11_006764</name>
</gene>
<evidence type="ECO:0000256" key="8">
    <source>
        <dbReference type="RuleBase" id="RU000461"/>
    </source>
</evidence>
<evidence type="ECO:0000313" key="10">
    <source>
        <dbReference type="Proteomes" id="UP001558713"/>
    </source>
</evidence>
<dbReference type="Gene3D" id="1.10.630.10">
    <property type="entry name" value="Cytochrome P450"/>
    <property type="match status" value="1"/>
</dbReference>
<evidence type="ECO:0000256" key="3">
    <source>
        <dbReference type="ARBA" id="ARBA00022692"/>
    </source>
</evidence>
<evidence type="ECO:0000256" key="6">
    <source>
        <dbReference type="ARBA" id="ARBA00023136"/>
    </source>
</evidence>
<keyword evidence="5 8" id="KW-0560">Oxidoreductase</keyword>
<keyword evidence="4" id="KW-1133">Transmembrane helix</keyword>
<dbReference type="PRINTS" id="PR00463">
    <property type="entry name" value="EP450I"/>
</dbReference>
<dbReference type="Proteomes" id="UP001558713">
    <property type="component" value="Unassembled WGS sequence"/>
</dbReference>
<evidence type="ECO:0000256" key="4">
    <source>
        <dbReference type="ARBA" id="ARBA00022989"/>
    </source>
</evidence>
<evidence type="ECO:0000256" key="7">
    <source>
        <dbReference type="PIRSR" id="PIRSR602401-1"/>
    </source>
</evidence>
<dbReference type="PANTHER" id="PTHR47956">
    <property type="entry name" value="CYTOCHROME P450 71B11-RELATED"/>
    <property type="match status" value="1"/>
</dbReference>
<evidence type="ECO:0000256" key="5">
    <source>
        <dbReference type="ARBA" id="ARBA00023002"/>
    </source>
</evidence>
<sequence>MSHVKIPKTQIQLNVWTIGRDPNRWTDPEDFIPERFTNTCVDFRRQNFELVPFGSGRRICPGMPMAIATMELGLLNLLDFFDWQLSEVMVKGDDIDMEEAGNFTIVKKLVPVQRY</sequence>
<evidence type="ECO:0000313" key="9">
    <source>
        <dbReference type="EMBL" id="KAL1210434.1"/>
    </source>
</evidence>
<dbReference type="GO" id="GO:0004497">
    <property type="term" value="F:monooxygenase activity"/>
    <property type="evidence" value="ECO:0007669"/>
    <property type="project" value="UniProtKB-KW"/>
</dbReference>
<evidence type="ECO:0000256" key="1">
    <source>
        <dbReference type="ARBA" id="ARBA00004167"/>
    </source>
</evidence>
<comment type="similarity">
    <text evidence="2 8">Belongs to the cytochrome P450 family.</text>
</comment>
<keyword evidence="10" id="KW-1185">Reference proteome</keyword>
<name>A0ABD1B196_CARAN</name>
<dbReference type="SUPFAM" id="SSF48264">
    <property type="entry name" value="Cytochrome P450"/>
    <property type="match status" value="1"/>
</dbReference>
<organism evidence="9 10">
    <name type="scientific">Cardamine amara subsp. amara</name>
    <dbReference type="NCBI Taxonomy" id="228776"/>
    <lineage>
        <taxon>Eukaryota</taxon>
        <taxon>Viridiplantae</taxon>
        <taxon>Streptophyta</taxon>
        <taxon>Embryophyta</taxon>
        <taxon>Tracheophyta</taxon>
        <taxon>Spermatophyta</taxon>
        <taxon>Magnoliopsida</taxon>
        <taxon>eudicotyledons</taxon>
        <taxon>Gunneridae</taxon>
        <taxon>Pentapetalae</taxon>
        <taxon>rosids</taxon>
        <taxon>malvids</taxon>
        <taxon>Brassicales</taxon>
        <taxon>Brassicaceae</taxon>
        <taxon>Cardamineae</taxon>
        <taxon>Cardamine</taxon>
    </lineage>
</organism>
<dbReference type="PANTHER" id="PTHR47956:SF93">
    <property type="entry name" value="CYTOCHROME P450 71B2"/>
    <property type="match status" value="1"/>
</dbReference>
<dbReference type="InterPro" id="IPR050193">
    <property type="entry name" value="Cytochrome_P450_71"/>
</dbReference>
<comment type="cofactor">
    <cofactor evidence="7">
        <name>heme</name>
        <dbReference type="ChEBI" id="CHEBI:30413"/>
    </cofactor>
</comment>
<accession>A0ABD1B196</accession>
<keyword evidence="7 8" id="KW-0349">Heme</keyword>
<proteinExistence type="inferred from homology"/>
<keyword evidence="7 8" id="KW-0479">Metal-binding</keyword>
<comment type="subcellular location">
    <subcellularLocation>
        <location evidence="1">Membrane</location>
        <topology evidence="1">Single-pass membrane protein</topology>
    </subcellularLocation>
</comment>